<dbReference type="Gene3D" id="2.30.130.110">
    <property type="match status" value="1"/>
</dbReference>
<dbReference type="SMART" id="SM00858">
    <property type="entry name" value="SAF"/>
    <property type="match status" value="1"/>
</dbReference>
<dbReference type="GO" id="GO:0019698">
    <property type="term" value="P:D-galacturonate catabolic process"/>
    <property type="evidence" value="ECO:0007669"/>
    <property type="project" value="TreeGrafter"/>
</dbReference>
<dbReference type="InterPro" id="IPR013974">
    <property type="entry name" value="SAF"/>
</dbReference>
<name>A0A1G7BIV9_9FLAO</name>
<evidence type="ECO:0000313" key="5">
    <source>
        <dbReference type="Proteomes" id="UP000199109"/>
    </source>
</evidence>
<dbReference type="Pfam" id="PF08666">
    <property type="entry name" value="SAF"/>
    <property type="match status" value="1"/>
</dbReference>
<dbReference type="Proteomes" id="UP000199109">
    <property type="component" value="Unassembled WGS sequence"/>
</dbReference>
<keyword evidence="2" id="KW-0456">Lyase</keyword>
<comment type="similarity">
    <text evidence="1">Belongs to the UxaA family.</text>
</comment>
<evidence type="ECO:0000256" key="1">
    <source>
        <dbReference type="ARBA" id="ARBA00010986"/>
    </source>
</evidence>
<organism evidence="4 5">
    <name type="scientific">Pricia antarctica</name>
    <dbReference type="NCBI Taxonomy" id="641691"/>
    <lineage>
        <taxon>Bacteria</taxon>
        <taxon>Pseudomonadati</taxon>
        <taxon>Bacteroidota</taxon>
        <taxon>Flavobacteriia</taxon>
        <taxon>Flavobacteriales</taxon>
        <taxon>Flavobacteriaceae</taxon>
        <taxon>Pricia</taxon>
    </lineage>
</organism>
<gene>
    <name evidence="4" type="ORF">SAMN05421636_104165</name>
</gene>
<keyword evidence="4" id="KW-0378">Hydrolase</keyword>
<accession>A0A1G7BIV9</accession>
<sequence length="590" mass="64198">MTSYDLKSPYSRFQTISPNEFFIRDCRSARFTFKIQHPIIMSKKYIQLHPEDNVLAALADLPEGTLVHHEDYDFKLVGTTRAKHKFAVNDLAVGDEILMYGALVGKAVKPIVQGETITTENVVHASSEYATGKQKSSWNAPDVSKWESTTFNGYQRADGKVGTANHWLVIPLVFCENRNVDVIKSALLKSLGYHTEHDFVVDTETLVRQYEKGASQEELLSSEIIRTSEDIKRNRTFPNVDGIKFLNHDGGCGGIRQDSETLCNLLAGYITHPNTAGATILSLGCQNAQYKILEEAIKKRDPNFSKPLHVLEQQQSKSERHFIADAVKRTFLGLIEANKTQRKPAPLSHLVLGLECGGSDGFSGISANPALGYASDLLVALGATTVLSEFPELNGVEQELINRCDTEENAEKFANLMRAYSERAVAVGSGFENNPSPGNIKDGLITDAMKSAGAAKKGGTSLVTDVLDYTEPVSKKGLNLLCTPGNDVESTTGLAGSGCSIICFTTGLGTPTGNPVAQVIKISSNNSLSERMKDLIDFNSGTIITGEDTIESKGEELLEYIVKVASGEVTPAAVRLGQEDFIPWKRGISL</sequence>
<dbReference type="Pfam" id="PF20629">
    <property type="entry name" value="GD_AH_C"/>
    <property type="match status" value="1"/>
</dbReference>
<dbReference type="PANTHER" id="PTHR30536:SF5">
    <property type="entry name" value="ALTRONATE DEHYDRATASE"/>
    <property type="match status" value="1"/>
</dbReference>
<evidence type="ECO:0000256" key="2">
    <source>
        <dbReference type="ARBA" id="ARBA00023239"/>
    </source>
</evidence>
<feature type="domain" description="SAF" evidence="3">
    <location>
        <begin position="52"/>
        <end position="123"/>
    </location>
</feature>
<dbReference type="InterPro" id="IPR007392">
    <property type="entry name" value="GD_AH_second"/>
</dbReference>
<dbReference type="GO" id="GO:0016787">
    <property type="term" value="F:hydrolase activity"/>
    <property type="evidence" value="ECO:0007669"/>
    <property type="project" value="UniProtKB-KW"/>
</dbReference>
<evidence type="ECO:0000259" key="3">
    <source>
        <dbReference type="SMART" id="SM00858"/>
    </source>
</evidence>
<dbReference type="AlphaFoldDB" id="A0A1G7BIV9"/>
<dbReference type="InterPro" id="IPR048332">
    <property type="entry name" value="GD_AH_C"/>
</dbReference>
<dbReference type="STRING" id="641691.SAMN05421636_104165"/>
<keyword evidence="5" id="KW-1185">Reference proteome</keyword>
<reference evidence="4 5" key="1">
    <citation type="submission" date="2016-10" db="EMBL/GenBank/DDBJ databases">
        <authorList>
            <person name="de Groot N.N."/>
        </authorList>
    </citation>
    <scope>NUCLEOTIDE SEQUENCE [LARGE SCALE GENOMIC DNA]</scope>
    <source>
        <strain evidence="4 5">DSM 23421</strain>
    </source>
</reference>
<protein>
    <submittedName>
        <fullName evidence="4">Altronate hydrolase</fullName>
    </submittedName>
</protein>
<proteinExistence type="inferred from homology"/>
<dbReference type="GO" id="GO:0016829">
    <property type="term" value="F:lyase activity"/>
    <property type="evidence" value="ECO:0007669"/>
    <property type="project" value="UniProtKB-KW"/>
</dbReference>
<dbReference type="CDD" id="cd11613">
    <property type="entry name" value="SAF_AH_GD"/>
    <property type="match status" value="1"/>
</dbReference>
<dbReference type="InterPro" id="IPR052172">
    <property type="entry name" value="UxaA_altronate/galactarate_dh"/>
</dbReference>
<dbReference type="InterPro" id="IPR044144">
    <property type="entry name" value="SAF_UxaA/GarD"/>
</dbReference>
<dbReference type="Pfam" id="PF04295">
    <property type="entry name" value="GD_AH_second"/>
    <property type="match status" value="1"/>
</dbReference>
<dbReference type="PANTHER" id="PTHR30536">
    <property type="entry name" value="ALTRONATE/GALACTARATE DEHYDRATASE"/>
    <property type="match status" value="1"/>
</dbReference>
<evidence type="ECO:0000313" key="4">
    <source>
        <dbReference type="EMBL" id="SDE26660.1"/>
    </source>
</evidence>
<dbReference type="EMBL" id="FNAO01000004">
    <property type="protein sequence ID" value="SDE26660.1"/>
    <property type="molecule type" value="Genomic_DNA"/>
</dbReference>